<accession>A0A1G2JN40</accession>
<keyword evidence="1" id="KW-1133">Transmembrane helix</keyword>
<reference evidence="2 3" key="1">
    <citation type="journal article" date="2016" name="Nat. Commun.">
        <title>Thousands of microbial genomes shed light on interconnected biogeochemical processes in an aquifer system.</title>
        <authorList>
            <person name="Anantharaman K."/>
            <person name="Brown C.T."/>
            <person name="Hug L.A."/>
            <person name="Sharon I."/>
            <person name="Castelle C.J."/>
            <person name="Probst A.J."/>
            <person name="Thomas B.C."/>
            <person name="Singh A."/>
            <person name="Wilkins M.J."/>
            <person name="Karaoz U."/>
            <person name="Brodie E.L."/>
            <person name="Williams K.H."/>
            <person name="Hubbard S.S."/>
            <person name="Banfield J.F."/>
        </authorList>
    </citation>
    <scope>NUCLEOTIDE SEQUENCE [LARGE SCALE GENOMIC DNA]</scope>
</reference>
<evidence type="ECO:0000313" key="2">
    <source>
        <dbReference type="EMBL" id="OGZ88529.1"/>
    </source>
</evidence>
<proteinExistence type="predicted"/>
<evidence type="ECO:0000256" key="1">
    <source>
        <dbReference type="SAM" id="Phobius"/>
    </source>
</evidence>
<keyword evidence="1" id="KW-0472">Membrane</keyword>
<dbReference type="Proteomes" id="UP000178935">
    <property type="component" value="Unassembled WGS sequence"/>
</dbReference>
<evidence type="ECO:0000313" key="3">
    <source>
        <dbReference type="Proteomes" id="UP000178935"/>
    </source>
</evidence>
<comment type="caution">
    <text evidence="2">The sequence shown here is derived from an EMBL/GenBank/DDBJ whole genome shotgun (WGS) entry which is preliminary data.</text>
</comment>
<dbReference type="EMBL" id="MHPU01000020">
    <property type="protein sequence ID" value="OGZ88529.1"/>
    <property type="molecule type" value="Genomic_DNA"/>
</dbReference>
<dbReference type="AlphaFoldDB" id="A0A1G2JN40"/>
<evidence type="ECO:0008006" key="4">
    <source>
        <dbReference type="Google" id="ProtNLM"/>
    </source>
</evidence>
<organism evidence="2 3">
    <name type="scientific">Candidatus Staskawiczbacteria bacterium RIFOXYD1_FULL_32_13</name>
    <dbReference type="NCBI Taxonomy" id="1802234"/>
    <lineage>
        <taxon>Bacteria</taxon>
        <taxon>Candidatus Staskawicziibacteriota</taxon>
    </lineage>
</organism>
<keyword evidence="1" id="KW-0812">Transmembrane</keyword>
<name>A0A1G2JN40_9BACT</name>
<feature type="transmembrane region" description="Helical" evidence="1">
    <location>
        <begin position="16"/>
        <end position="39"/>
    </location>
</feature>
<protein>
    <recommendedName>
        <fullName evidence="4">DUF4900 domain-containing protein</fullName>
    </recommendedName>
</protein>
<gene>
    <name evidence="2" type="ORF">A2561_04485</name>
</gene>
<sequence length="466" mass="51778">MSRVCIKTINLKKGAILVYLIIIIFIFSIVMVPLLGIVMGQINYLKTSVAKEQSLQIAEAGINYYQWHLSHFQTDYQDGTGAPGPYVHEYVDRDTQNVIGSYSLIITPPLVGSTILTIQSTGWTNEYPNIKKTITVRYGIPSLAKYSFLSNDVIWIGGNEYVTGQMQSNNGIRFDGYTNAPVRSTKTTYTCPDSQGPPCPATKDGIWGQAPSFVKSFWEFPVPNVDFSALAYDLSSMKGLAQTDGIYLPPSNEKGYSLVFKNDGSIDIYKVTSLQYNPTGWDTNWTAHNEFIDYENRALQFTINMPNNGIIYVEDKVWVEGNIRGKATVAAALLPYNSLTAPNIYIPNNILYSTKDGSDTLGLVSQKDIVVTYHAPDDIEINAALIAQNGAAQFYYYDGNIKDSITTFGSIMTFSSWTWTWVNGSAAVTSGYRHTYSNYDGNLLYGPPPSFPLSTSGYQQLDWKSN</sequence>